<dbReference type="PANTHER" id="PTHR12341">
    <property type="entry name" value="5'-&gt;3' EXORIBONUCLEASE"/>
    <property type="match status" value="1"/>
</dbReference>
<dbReference type="InterPro" id="IPR002048">
    <property type="entry name" value="EF_hand_dom"/>
</dbReference>
<keyword evidence="2" id="KW-0378">Hydrolase</keyword>
<dbReference type="GO" id="GO:0005634">
    <property type="term" value="C:nucleus"/>
    <property type="evidence" value="ECO:0007669"/>
    <property type="project" value="TreeGrafter"/>
</dbReference>
<feature type="region of interest" description="Disordered" evidence="4">
    <location>
        <begin position="443"/>
        <end position="504"/>
    </location>
</feature>
<dbReference type="GO" id="GO:0004534">
    <property type="term" value="F:5'-3' RNA exonuclease activity"/>
    <property type="evidence" value="ECO:0007669"/>
    <property type="project" value="TreeGrafter"/>
</dbReference>
<dbReference type="InterPro" id="IPR004859">
    <property type="entry name" value="Xrn1_N"/>
</dbReference>
<name>A0A8X7SEF1_BRACI</name>
<evidence type="ECO:0000256" key="2">
    <source>
        <dbReference type="ARBA" id="ARBA00022801"/>
    </source>
</evidence>
<comment type="caution">
    <text evidence="6">The sequence shown here is derived from an EMBL/GenBank/DDBJ whole genome shotgun (WGS) entry which is preliminary data.</text>
</comment>
<feature type="compositionally biased region" description="Polar residues" evidence="4">
    <location>
        <begin position="471"/>
        <end position="482"/>
    </location>
</feature>
<dbReference type="Proteomes" id="UP000886595">
    <property type="component" value="Unassembled WGS sequence"/>
</dbReference>
<dbReference type="OrthoDB" id="372487at2759"/>
<dbReference type="GO" id="GO:0000956">
    <property type="term" value="P:nuclear-transcribed mRNA catabolic process"/>
    <property type="evidence" value="ECO:0007669"/>
    <property type="project" value="TreeGrafter"/>
</dbReference>
<feature type="domain" description="EF-hand" evidence="5">
    <location>
        <begin position="567"/>
        <end position="592"/>
    </location>
</feature>
<feature type="region of interest" description="Disordered" evidence="4">
    <location>
        <begin position="158"/>
        <end position="182"/>
    </location>
</feature>
<dbReference type="PANTHER" id="PTHR12341:SF74">
    <property type="entry name" value="5'-3' EXORIBONUCLEASE 4"/>
    <property type="match status" value="1"/>
</dbReference>
<dbReference type="Gene3D" id="3.40.50.12390">
    <property type="match status" value="1"/>
</dbReference>
<evidence type="ECO:0000256" key="3">
    <source>
        <dbReference type="ARBA" id="ARBA00022839"/>
    </source>
</evidence>
<reference evidence="6 7" key="1">
    <citation type="submission" date="2020-02" db="EMBL/GenBank/DDBJ databases">
        <authorList>
            <person name="Ma Q."/>
            <person name="Huang Y."/>
            <person name="Song X."/>
            <person name="Pei D."/>
        </authorList>
    </citation>
    <scope>NUCLEOTIDE SEQUENCE [LARGE SCALE GENOMIC DNA]</scope>
    <source>
        <strain evidence="6">Sxm20200214</strain>
        <tissue evidence="6">Leaf</tissue>
    </source>
</reference>
<feature type="compositionally biased region" description="Polar residues" evidence="4">
    <location>
        <begin position="443"/>
        <end position="464"/>
    </location>
</feature>
<dbReference type="PROSITE" id="PS00018">
    <property type="entry name" value="EF_HAND_1"/>
    <property type="match status" value="1"/>
</dbReference>
<evidence type="ECO:0000256" key="1">
    <source>
        <dbReference type="ARBA" id="ARBA00022722"/>
    </source>
</evidence>
<gene>
    <name evidence="6" type="ORF">Bca52824_031090</name>
</gene>
<dbReference type="Pfam" id="PF03159">
    <property type="entry name" value="XRN_N"/>
    <property type="match status" value="1"/>
</dbReference>
<protein>
    <recommendedName>
        <fullName evidence="5">EF-hand domain-containing protein</fullName>
    </recommendedName>
</protein>
<keyword evidence="7" id="KW-1185">Reference proteome</keyword>
<dbReference type="GO" id="GO:0005509">
    <property type="term" value="F:calcium ion binding"/>
    <property type="evidence" value="ECO:0007669"/>
    <property type="project" value="InterPro"/>
</dbReference>
<evidence type="ECO:0000313" key="7">
    <source>
        <dbReference type="Proteomes" id="UP000886595"/>
    </source>
</evidence>
<evidence type="ECO:0000256" key="4">
    <source>
        <dbReference type="SAM" id="MobiDB-lite"/>
    </source>
</evidence>
<accession>A0A8X7SEF1</accession>
<dbReference type="AlphaFoldDB" id="A0A8X7SEF1"/>
<dbReference type="PROSITE" id="PS50222">
    <property type="entry name" value="EF_HAND_2"/>
    <property type="match status" value="1"/>
</dbReference>
<keyword evidence="3" id="KW-0269">Exonuclease</keyword>
<evidence type="ECO:0000313" key="6">
    <source>
        <dbReference type="EMBL" id="KAG2302439.1"/>
    </source>
</evidence>
<dbReference type="Gene3D" id="1.25.40.1050">
    <property type="match status" value="1"/>
</dbReference>
<keyword evidence="1" id="KW-0540">Nuclease</keyword>
<evidence type="ECO:0000259" key="5">
    <source>
        <dbReference type="PROSITE" id="PS50222"/>
    </source>
</evidence>
<proteinExistence type="predicted"/>
<organism evidence="6 7">
    <name type="scientific">Brassica carinata</name>
    <name type="common">Ethiopian mustard</name>
    <name type="synonym">Abyssinian cabbage</name>
    <dbReference type="NCBI Taxonomy" id="52824"/>
    <lineage>
        <taxon>Eukaryota</taxon>
        <taxon>Viridiplantae</taxon>
        <taxon>Streptophyta</taxon>
        <taxon>Embryophyta</taxon>
        <taxon>Tracheophyta</taxon>
        <taxon>Spermatophyta</taxon>
        <taxon>Magnoliopsida</taxon>
        <taxon>eudicotyledons</taxon>
        <taxon>Gunneridae</taxon>
        <taxon>Pentapetalae</taxon>
        <taxon>rosids</taxon>
        <taxon>malvids</taxon>
        <taxon>Brassicales</taxon>
        <taxon>Brassicaceae</taxon>
        <taxon>Brassiceae</taxon>
        <taxon>Brassica</taxon>
    </lineage>
</organism>
<sequence>MSYIRLQRNLPGFDRIWRHCLYGLDADLIMLSLATHEVHFSILREVAVLHPFLYCPGKSGSPDAASDIPIHKRKYQFLNIWVLREYLQYELAIPDPPFSINFERIIDDFVFLCFFVGNDFLPHMPTLEIREVCMGYKLADACLQKGITAMGGYLTDSSMDNNEEMKQRSRRGPSEIPPEPIDDKIKLGEPGYKERYYAEKFSTTNPEETEKIKQDVVLKYVEGLCWVCRYYYQGVCSWQWFYPYHYAPFASDLKNLSDLEITFFIGEPFKPFDQLMGTLPAARFFPFFFWILISDHCTADFEIDMNGKRFSWQGIAKLPFIEEKLLLASTRKLEETRIENDYLYRVMQYYHFYHQLPPNECLPWMIDPNTSQGMNGFLWFSESGFQSKVVSPVNGFPCIEQNRALNVTYLNPAKHSHIPEPPRGAIIPDKQTTSGWCYSRTFTGRSSSSSDQNTLNMKSSTGSASGLIDPNSYNENIRSQRMYSGPRYPGPLNGSPDYNGTTTNNRTVVESELVYRQKITTAEANNNCIQAIQKLLMQISNHCHHRQHNGLVHRRKVGISAVDTIGKELDLDGDGTLSPLELRKGLNRVVAVESEVASGEETDSVKAIFERFGQNLAPEKFRDLISEILTAMARRSETRR</sequence>
<dbReference type="InterPro" id="IPR027073">
    <property type="entry name" value="5_3_exoribonuclease"/>
</dbReference>
<dbReference type="Pfam" id="PF17846">
    <property type="entry name" value="XRN_M"/>
    <property type="match status" value="2"/>
</dbReference>
<dbReference type="GO" id="GO:0003723">
    <property type="term" value="F:RNA binding"/>
    <property type="evidence" value="ECO:0007669"/>
    <property type="project" value="TreeGrafter"/>
</dbReference>
<dbReference type="InterPro" id="IPR018247">
    <property type="entry name" value="EF_Hand_1_Ca_BS"/>
</dbReference>
<dbReference type="InterPro" id="IPR041412">
    <property type="entry name" value="Xrn1_helical"/>
</dbReference>
<dbReference type="EMBL" id="JAAMPC010000007">
    <property type="protein sequence ID" value="KAG2302439.1"/>
    <property type="molecule type" value="Genomic_DNA"/>
</dbReference>